<dbReference type="AlphaFoldDB" id="A0AAV8XLU1"/>
<dbReference type="PRINTS" id="PR00700">
    <property type="entry name" value="PRTYPHPHTASE"/>
</dbReference>
<reference evidence="7" key="1">
    <citation type="journal article" date="2023" name="Insect Mol. Biol.">
        <title>Genome sequencing provides insights into the evolution of gene families encoding plant cell wall-degrading enzymes in longhorned beetles.</title>
        <authorList>
            <person name="Shin N.R."/>
            <person name="Okamura Y."/>
            <person name="Kirsch R."/>
            <person name="Pauchet Y."/>
        </authorList>
    </citation>
    <scope>NUCLEOTIDE SEQUENCE</scope>
    <source>
        <strain evidence="7">RBIC_L_NR</strain>
    </source>
</reference>
<evidence type="ECO:0000256" key="4">
    <source>
        <dbReference type="ARBA" id="ARBA00022912"/>
    </source>
</evidence>
<keyword evidence="4" id="KW-0904">Protein phosphatase</keyword>
<dbReference type="SUPFAM" id="SSF52799">
    <property type="entry name" value="(Phosphotyrosine protein) phosphatases II"/>
    <property type="match status" value="2"/>
</dbReference>
<dbReference type="PROSITE" id="PS00383">
    <property type="entry name" value="TYR_PHOSPHATASE_1"/>
    <property type="match status" value="1"/>
</dbReference>
<dbReference type="InterPro" id="IPR029021">
    <property type="entry name" value="Prot-tyrosine_phosphatase-like"/>
</dbReference>
<name>A0AAV8XLU1_9CUCU</name>
<evidence type="ECO:0000313" key="7">
    <source>
        <dbReference type="EMBL" id="KAJ8939464.1"/>
    </source>
</evidence>
<dbReference type="GO" id="GO:0009653">
    <property type="term" value="P:anatomical structure morphogenesis"/>
    <property type="evidence" value="ECO:0007669"/>
    <property type="project" value="UniProtKB-ARBA"/>
</dbReference>
<evidence type="ECO:0000256" key="2">
    <source>
        <dbReference type="ARBA" id="ARBA00013064"/>
    </source>
</evidence>
<feature type="domain" description="Tyrosine-protein phosphatase" evidence="5">
    <location>
        <begin position="28"/>
        <end position="143"/>
    </location>
</feature>
<dbReference type="CDD" id="cd00047">
    <property type="entry name" value="PTPc"/>
    <property type="match status" value="1"/>
</dbReference>
<sequence length="340" mass="39561">MREREKEMKKQGAIARKAVVPSAGRVERKIMTETKTEMDGESINHLHFTLWPDHGVPLYPQNLVPFMKEMLKIPQGKRPVVVHCSAGIGRTGTILLCDIVLRMAALEQKVDFLKIYHKLREQRPKMVDNPAQYILAHLVVYECLFGKDFSISLDVNFKNNVEDLLTEFKIKSVIDYLEEVSWQIKVMQECFYNEILEIYLERYPGDDESSDYINAVSMDCFQNQDRFIVTQQPLPNTVGDFWRLILEFDVNTIISLNEIQQNDHCLYSSDGAKASGLFVALSFLIEKIKLEHSCDIVLAVNTVRQRRMQCFRNKEQFKFLLKAALQYFESFDTYSNFDNI</sequence>
<protein>
    <recommendedName>
        <fullName evidence="2">protein-tyrosine-phosphatase</fullName>
        <ecNumber evidence="2">3.1.3.48</ecNumber>
    </recommendedName>
</protein>
<evidence type="ECO:0000256" key="1">
    <source>
        <dbReference type="ARBA" id="ARBA00009580"/>
    </source>
</evidence>
<dbReference type="Proteomes" id="UP001162156">
    <property type="component" value="Unassembled WGS sequence"/>
</dbReference>
<dbReference type="InterPro" id="IPR000242">
    <property type="entry name" value="PTP_cat"/>
</dbReference>
<dbReference type="Pfam" id="PF00102">
    <property type="entry name" value="Y_phosphatase"/>
    <property type="match status" value="3"/>
</dbReference>
<organism evidence="7 8">
    <name type="scientific">Rhamnusium bicolor</name>
    <dbReference type="NCBI Taxonomy" id="1586634"/>
    <lineage>
        <taxon>Eukaryota</taxon>
        <taxon>Metazoa</taxon>
        <taxon>Ecdysozoa</taxon>
        <taxon>Arthropoda</taxon>
        <taxon>Hexapoda</taxon>
        <taxon>Insecta</taxon>
        <taxon>Pterygota</taxon>
        <taxon>Neoptera</taxon>
        <taxon>Endopterygota</taxon>
        <taxon>Coleoptera</taxon>
        <taxon>Polyphaga</taxon>
        <taxon>Cucujiformia</taxon>
        <taxon>Chrysomeloidea</taxon>
        <taxon>Cerambycidae</taxon>
        <taxon>Lepturinae</taxon>
        <taxon>Rhagiini</taxon>
        <taxon>Rhamnusium</taxon>
    </lineage>
</organism>
<dbReference type="PANTHER" id="PTHR19134:SF562">
    <property type="entry name" value="PROTEIN-TYROSINE-PHOSPHATASE"/>
    <property type="match status" value="1"/>
</dbReference>
<dbReference type="InterPro" id="IPR050348">
    <property type="entry name" value="Protein-Tyr_Phosphatase"/>
</dbReference>
<comment type="similarity">
    <text evidence="1">Belongs to the protein-tyrosine phosphatase family.</text>
</comment>
<evidence type="ECO:0000259" key="6">
    <source>
        <dbReference type="PROSITE" id="PS50056"/>
    </source>
</evidence>
<dbReference type="GO" id="GO:0048666">
    <property type="term" value="P:neuron development"/>
    <property type="evidence" value="ECO:0007669"/>
    <property type="project" value="UniProtKB-ARBA"/>
</dbReference>
<dbReference type="PANTHER" id="PTHR19134">
    <property type="entry name" value="RECEPTOR-TYPE TYROSINE-PROTEIN PHOSPHATASE"/>
    <property type="match status" value="1"/>
</dbReference>
<dbReference type="GO" id="GO:0004725">
    <property type="term" value="F:protein tyrosine phosphatase activity"/>
    <property type="evidence" value="ECO:0007669"/>
    <property type="project" value="InterPro"/>
</dbReference>
<dbReference type="InterPro" id="IPR003595">
    <property type="entry name" value="Tyr_Pase_cat"/>
</dbReference>
<dbReference type="Gene3D" id="3.90.190.10">
    <property type="entry name" value="Protein tyrosine phosphatase superfamily"/>
    <property type="match status" value="3"/>
</dbReference>
<dbReference type="SMART" id="SM00194">
    <property type="entry name" value="PTPc"/>
    <property type="match status" value="1"/>
</dbReference>
<accession>A0AAV8XLU1</accession>
<dbReference type="InterPro" id="IPR016130">
    <property type="entry name" value="Tyr_Pase_AS"/>
</dbReference>
<evidence type="ECO:0000313" key="8">
    <source>
        <dbReference type="Proteomes" id="UP001162156"/>
    </source>
</evidence>
<feature type="domain" description="Tyrosine specific protein phosphatases" evidence="6">
    <location>
        <begin position="61"/>
        <end position="134"/>
    </location>
</feature>
<feature type="domain" description="Tyrosine-protein phosphatase" evidence="5">
    <location>
        <begin position="192"/>
        <end position="265"/>
    </location>
</feature>
<dbReference type="EC" id="3.1.3.48" evidence="2"/>
<proteinExistence type="inferred from homology"/>
<keyword evidence="8" id="KW-1185">Reference proteome</keyword>
<dbReference type="PROSITE" id="PS50055">
    <property type="entry name" value="TYR_PHOSPHATASE_PTP"/>
    <property type="match status" value="2"/>
</dbReference>
<dbReference type="EMBL" id="JANEYF010003078">
    <property type="protein sequence ID" value="KAJ8939464.1"/>
    <property type="molecule type" value="Genomic_DNA"/>
</dbReference>
<dbReference type="InterPro" id="IPR000387">
    <property type="entry name" value="Tyr_Pase_dom"/>
</dbReference>
<comment type="caution">
    <text evidence="7">The sequence shown here is derived from an EMBL/GenBank/DDBJ whole genome shotgun (WGS) entry which is preliminary data.</text>
</comment>
<keyword evidence="3" id="KW-0378">Hydrolase</keyword>
<dbReference type="SMART" id="SM00404">
    <property type="entry name" value="PTPc_motif"/>
    <property type="match status" value="2"/>
</dbReference>
<dbReference type="PROSITE" id="PS50056">
    <property type="entry name" value="TYR_PHOSPHATASE_2"/>
    <property type="match status" value="1"/>
</dbReference>
<evidence type="ECO:0000256" key="3">
    <source>
        <dbReference type="ARBA" id="ARBA00022801"/>
    </source>
</evidence>
<gene>
    <name evidence="7" type="ORF">NQ314_011121</name>
</gene>
<evidence type="ECO:0000259" key="5">
    <source>
        <dbReference type="PROSITE" id="PS50055"/>
    </source>
</evidence>